<dbReference type="PANTHER" id="PTHR31882:SF11">
    <property type="entry name" value="HDA1 COMPLEX SUBUNIT 2"/>
    <property type="match status" value="1"/>
</dbReference>
<protein>
    <submittedName>
        <fullName evidence="4">Uncharacterized protein</fullName>
    </submittedName>
</protein>
<evidence type="ECO:0000256" key="3">
    <source>
        <dbReference type="SAM" id="MobiDB-lite"/>
    </source>
</evidence>
<comment type="caution">
    <text evidence="4">The sequence shown here is derived from an EMBL/GenBank/DDBJ whole genome shotgun (WGS) entry which is preliminary data.</text>
</comment>
<organism evidence="4 5">
    <name type="scientific">Tegillarca granosa</name>
    <name type="common">Malaysian cockle</name>
    <name type="synonym">Anadara granosa</name>
    <dbReference type="NCBI Taxonomy" id="220873"/>
    <lineage>
        <taxon>Eukaryota</taxon>
        <taxon>Metazoa</taxon>
        <taxon>Spiralia</taxon>
        <taxon>Lophotrochozoa</taxon>
        <taxon>Mollusca</taxon>
        <taxon>Bivalvia</taxon>
        <taxon>Autobranchia</taxon>
        <taxon>Pteriomorphia</taxon>
        <taxon>Arcoida</taxon>
        <taxon>Arcoidea</taxon>
        <taxon>Arcidae</taxon>
        <taxon>Tegillarca</taxon>
    </lineage>
</organism>
<feature type="compositionally biased region" description="Basic and acidic residues" evidence="3">
    <location>
        <begin position="30"/>
        <end position="45"/>
    </location>
</feature>
<evidence type="ECO:0000256" key="2">
    <source>
        <dbReference type="SAM" id="Coils"/>
    </source>
</evidence>
<feature type="coiled-coil region" evidence="2">
    <location>
        <begin position="276"/>
        <end position="317"/>
    </location>
</feature>
<accession>A0ABQ9FM94</accession>
<dbReference type="Gene3D" id="1.20.5.990">
    <property type="entry name" value="Nemo cc2-lz domain - 1d5 darpin complex"/>
    <property type="match status" value="1"/>
</dbReference>
<gene>
    <name evidence="4" type="ORF">KUTeg_003474</name>
</gene>
<feature type="region of interest" description="Disordered" evidence="3">
    <location>
        <begin position="572"/>
        <end position="606"/>
    </location>
</feature>
<dbReference type="PANTHER" id="PTHR31882">
    <property type="entry name" value="TNFAIP3-INTERACTING PROTEIN COILED COIL FAMILY MEMBER"/>
    <property type="match status" value="1"/>
</dbReference>
<proteinExistence type="predicted"/>
<dbReference type="EMBL" id="JARBDR010000214">
    <property type="protein sequence ID" value="KAJ8318383.1"/>
    <property type="molecule type" value="Genomic_DNA"/>
</dbReference>
<evidence type="ECO:0000313" key="5">
    <source>
        <dbReference type="Proteomes" id="UP001217089"/>
    </source>
</evidence>
<sequence>MSNNAESRQISESESCRNENANTCGSIDNPETRKSKEKKEMFSRETGIDLTETKNIVVAECRNRKDQCKSPRNNSPRDTTEDLTFSAHNKRNATKNSFPNDSLQITSNNLDRQINRHPLQPINNFYNEKTRVYSNITTVKGITYPPNLYGNVKQFNEDKIKSPSLEINCSKKENLSLSHKSFPPGTSNSLPEENLECDSLGCGPDQSNASFTVTSHLTTFSNYWTFKETKPKPEDRNLSEELLKSLHDGKCELATDGPSPSNNMAEYLSQKVIPALQQQEEESRRTVDKLSSLQNENKLLKEKIQRLEQQFSYMQQQRMKHSQSQTHAEADWEYLNQTPEHFSIQVSEERDQEETNIKPFNPSHEMQQLREINKRLSDANHHWAVQWESLQRRQESEIEQLKEIIRELKEQEAKRQEDIDKILLSAKRRQNDAEDAKEEALGQLAQMTGQYEELKAQYEELKSHLVQRTQEKSDLETEVANFKAEQMRLSQTKSKKESKSSDKKLIKQLETELQVLQQQLKVFEEDFDVERQDRAKAQSEKDKLKEELEKLKTENIKLTEKLRESQQFQQPQFMNGHQHHQPTAQPQTDPYAQPFTPTMMLPRYNS</sequence>
<reference evidence="4 5" key="1">
    <citation type="submission" date="2022-12" db="EMBL/GenBank/DDBJ databases">
        <title>Chromosome-level genome of Tegillarca granosa.</title>
        <authorList>
            <person name="Kim J."/>
        </authorList>
    </citation>
    <scope>NUCLEOTIDE SEQUENCE [LARGE SCALE GENOMIC DNA]</scope>
    <source>
        <strain evidence="4">Teg-2019</strain>
        <tissue evidence="4">Adductor muscle</tissue>
    </source>
</reference>
<keyword evidence="1 2" id="KW-0175">Coiled coil</keyword>
<feature type="coiled-coil region" evidence="2">
    <location>
        <begin position="391"/>
        <end position="568"/>
    </location>
</feature>
<evidence type="ECO:0000256" key="1">
    <source>
        <dbReference type="ARBA" id="ARBA00023054"/>
    </source>
</evidence>
<dbReference type="Proteomes" id="UP001217089">
    <property type="component" value="Unassembled WGS sequence"/>
</dbReference>
<evidence type="ECO:0000313" key="4">
    <source>
        <dbReference type="EMBL" id="KAJ8318383.1"/>
    </source>
</evidence>
<name>A0ABQ9FM94_TEGGR</name>
<feature type="region of interest" description="Disordered" evidence="3">
    <location>
        <begin position="1"/>
        <end position="45"/>
    </location>
</feature>
<keyword evidence="5" id="KW-1185">Reference proteome</keyword>